<organism evidence="2 3">
    <name type="scientific">Desulforapulum autotrophicum (strain ATCC 43914 / DSM 3382 / VKM B-1955 / HRM2)</name>
    <name type="common">Desulfobacterium autotrophicum</name>
    <dbReference type="NCBI Taxonomy" id="177437"/>
    <lineage>
        <taxon>Bacteria</taxon>
        <taxon>Pseudomonadati</taxon>
        <taxon>Thermodesulfobacteriota</taxon>
        <taxon>Desulfobacteria</taxon>
        <taxon>Desulfobacterales</taxon>
        <taxon>Desulfobacteraceae</taxon>
        <taxon>Desulforapulum</taxon>
    </lineage>
</organism>
<dbReference type="Proteomes" id="UP000000442">
    <property type="component" value="Chromosome"/>
</dbReference>
<dbReference type="STRING" id="177437.HRM2_09010"/>
<evidence type="ECO:0000256" key="1">
    <source>
        <dbReference type="SAM" id="MobiDB-lite"/>
    </source>
</evidence>
<accession>C0QKE3</accession>
<name>C0QKE3_DESAH</name>
<keyword evidence="3" id="KW-1185">Reference proteome</keyword>
<dbReference type="KEGG" id="dat:HRM2_09010"/>
<protein>
    <submittedName>
        <fullName evidence="2">Uncharacterized protein</fullName>
    </submittedName>
</protein>
<dbReference type="AlphaFoldDB" id="C0QKE3"/>
<gene>
    <name evidence="2" type="ordered locus">HRM2_09010</name>
</gene>
<feature type="region of interest" description="Disordered" evidence="1">
    <location>
        <begin position="80"/>
        <end position="108"/>
    </location>
</feature>
<dbReference type="RefSeq" id="WP_012663254.1">
    <property type="nucleotide sequence ID" value="NC_012108.1"/>
</dbReference>
<reference evidence="2 3" key="1">
    <citation type="journal article" date="2009" name="Environ. Microbiol.">
        <title>Genome sequence of Desulfobacterium autotrophicum HRM2, a marine sulfate reducer oxidizing organic carbon completely to carbon dioxide.</title>
        <authorList>
            <person name="Strittmatter A.W."/>
            <person name="Liesegang H."/>
            <person name="Rabus R."/>
            <person name="Decker I."/>
            <person name="Amann J."/>
            <person name="Andres S."/>
            <person name="Henne A."/>
            <person name="Fricke W.F."/>
            <person name="Martinez-Arias R."/>
            <person name="Bartels D."/>
            <person name="Goesmann A."/>
            <person name="Krause L."/>
            <person name="Puehler A."/>
            <person name="Klenk H.P."/>
            <person name="Richter M."/>
            <person name="Schuler M."/>
            <person name="Gloeckner F.O."/>
            <person name="Meyerdierks A."/>
            <person name="Gottschalk G."/>
            <person name="Amann R."/>
        </authorList>
    </citation>
    <scope>NUCLEOTIDE SEQUENCE [LARGE SCALE GENOMIC DNA]</scope>
    <source>
        <strain evidence="3">ATCC 43914 / DSM 3382 / HRM2</strain>
    </source>
</reference>
<sequence length="125" mass="14151">MARENDVVLIYLEDDPVSFARVESIEPDVKKDWYHITLLMLQIPLQTVTWTLKDLYINGEDFFMGGKRMKIEVVESPGEVAVEEAHDTDVEASKEDPSGEIPKESRGKVISLADVRARNKKSSKS</sequence>
<dbReference type="EMBL" id="CP001087">
    <property type="protein sequence ID" value="ACN14014.1"/>
    <property type="molecule type" value="Genomic_DNA"/>
</dbReference>
<dbReference type="eggNOG" id="ENOG5032Z37">
    <property type="taxonomic scope" value="Bacteria"/>
</dbReference>
<proteinExistence type="predicted"/>
<dbReference type="OrthoDB" id="5398417at2"/>
<feature type="compositionally biased region" description="Basic and acidic residues" evidence="1">
    <location>
        <begin position="83"/>
        <end position="107"/>
    </location>
</feature>
<dbReference type="HOGENOM" id="CLU_157822_0_0_7"/>
<evidence type="ECO:0000313" key="2">
    <source>
        <dbReference type="EMBL" id="ACN14014.1"/>
    </source>
</evidence>
<evidence type="ECO:0000313" key="3">
    <source>
        <dbReference type="Proteomes" id="UP000000442"/>
    </source>
</evidence>